<name>A0AAV3UHX1_9EURY</name>
<reference evidence="1 2" key="1">
    <citation type="journal article" date="2019" name="Int. J. Syst. Evol. Microbiol.">
        <title>The Global Catalogue of Microorganisms (GCM) 10K type strain sequencing project: providing services to taxonomists for standard genome sequencing and annotation.</title>
        <authorList>
            <consortium name="The Broad Institute Genomics Platform"/>
            <consortium name="The Broad Institute Genome Sequencing Center for Infectious Disease"/>
            <person name="Wu L."/>
            <person name="Ma J."/>
        </authorList>
    </citation>
    <scope>NUCLEOTIDE SEQUENCE [LARGE SCALE GENOMIC DNA]</scope>
    <source>
        <strain evidence="1 2">JCM 17504</strain>
    </source>
</reference>
<organism evidence="1 2">
    <name type="scientific">Haladaptatus pallidirubidus</name>
    <dbReference type="NCBI Taxonomy" id="1008152"/>
    <lineage>
        <taxon>Archaea</taxon>
        <taxon>Methanobacteriati</taxon>
        <taxon>Methanobacteriota</taxon>
        <taxon>Stenosarchaea group</taxon>
        <taxon>Halobacteria</taxon>
        <taxon>Halobacteriales</taxon>
        <taxon>Haladaptataceae</taxon>
        <taxon>Haladaptatus</taxon>
    </lineage>
</organism>
<evidence type="ECO:0000313" key="2">
    <source>
        <dbReference type="Proteomes" id="UP001501729"/>
    </source>
</evidence>
<dbReference type="Proteomes" id="UP001501729">
    <property type="component" value="Unassembled WGS sequence"/>
</dbReference>
<evidence type="ECO:0000313" key="1">
    <source>
        <dbReference type="EMBL" id="GAA5050774.1"/>
    </source>
</evidence>
<proteinExistence type="predicted"/>
<dbReference type="EMBL" id="BAABKX010000008">
    <property type="protein sequence ID" value="GAA5050774.1"/>
    <property type="molecule type" value="Genomic_DNA"/>
</dbReference>
<gene>
    <name evidence="1" type="ORF">GCM10025751_25290</name>
</gene>
<accession>A0AAV3UHX1</accession>
<evidence type="ECO:0008006" key="3">
    <source>
        <dbReference type="Google" id="ProtNLM"/>
    </source>
</evidence>
<comment type="caution">
    <text evidence="1">The sequence shown here is derived from an EMBL/GenBank/DDBJ whole genome shotgun (WGS) entry which is preliminary data.</text>
</comment>
<sequence>MLNINIKIFPVLQYSMSYHSQLIPVSATECEQIQHFDNKGFSPAEIADKVGRSTSAVWYHARGRCKHGEKTTTVCPFCDSDIASLGNHLPCSGLIDRRQIKQNSR</sequence>
<protein>
    <recommendedName>
        <fullName evidence="3">Homeodomain-like domain-containing protein</fullName>
    </recommendedName>
</protein>
<keyword evidence="2" id="KW-1185">Reference proteome</keyword>
<dbReference type="AlphaFoldDB" id="A0AAV3UHX1"/>